<dbReference type="VEuPathDB" id="FungiDB:AeMF1_020731"/>
<feature type="transmembrane region" description="Helical" evidence="1">
    <location>
        <begin position="12"/>
        <end position="31"/>
    </location>
</feature>
<proteinExistence type="predicted"/>
<keyword evidence="1" id="KW-1133">Transmembrane helix</keyword>
<accession>A0A6G0WB48</accession>
<dbReference type="Proteomes" id="UP000481153">
    <property type="component" value="Unassembled WGS sequence"/>
</dbReference>
<name>A0A6G0WB48_9STRA</name>
<evidence type="ECO:0000313" key="3">
    <source>
        <dbReference type="Proteomes" id="UP000481153"/>
    </source>
</evidence>
<comment type="caution">
    <text evidence="2">The sequence shown here is derived from an EMBL/GenBank/DDBJ whole genome shotgun (WGS) entry which is preliminary data.</text>
</comment>
<sequence>MAPLPPQTQRLWLVFAGVMLVVIVLFGQTLYEFIVKVFFGVLCLVAITAVTNPSDASFAEWISKHGASPTLDKSSAFGWFRSIVGSLTLPKDEWIRYNALVFTLVFVPATEQHAIGILGNWMWCDSSYALSWFCRQYGSTIASLVHGEKFSRTESESIASLELASKSKATQAEVQRQYATAADHYVDAAFHASQATKSNRLTANYTLKAARCLLQSMLNARQDTSAIHRRAEELFRASCEAHIDCATLSDTGQCLVELAKSYKVLDKHEESDEVDATLSHQSALFLEAMEVFEAGDHQKAALDAGLMAGSVYATHGIASTSSSRIQWLTTAARSYQVLSTRSKEAQLASICCYLALADVEGALQVASRPFDPHDILLNGIFEAYERWNAHHLEDAISAYEQREKVLEPWMKRALEEWKQVIERGDLT</sequence>
<reference evidence="2 3" key="1">
    <citation type="submission" date="2019-07" db="EMBL/GenBank/DDBJ databases">
        <title>Genomics analysis of Aphanomyces spp. identifies a new class of oomycete effector associated with host adaptation.</title>
        <authorList>
            <person name="Gaulin E."/>
        </authorList>
    </citation>
    <scope>NUCLEOTIDE SEQUENCE [LARGE SCALE GENOMIC DNA]</scope>
    <source>
        <strain evidence="2 3">ATCC 201684</strain>
    </source>
</reference>
<dbReference type="AlphaFoldDB" id="A0A6G0WB48"/>
<evidence type="ECO:0000256" key="1">
    <source>
        <dbReference type="SAM" id="Phobius"/>
    </source>
</evidence>
<protein>
    <submittedName>
        <fullName evidence="2">Uncharacterized protein</fullName>
    </submittedName>
</protein>
<keyword evidence="1" id="KW-0472">Membrane</keyword>
<keyword evidence="3" id="KW-1185">Reference proteome</keyword>
<evidence type="ECO:0000313" key="2">
    <source>
        <dbReference type="EMBL" id="KAF0724385.1"/>
    </source>
</evidence>
<gene>
    <name evidence="2" type="ORF">Ae201684_016927</name>
</gene>
<organism evidence="2 3">
    <name type="scientific">Aphanomyces euteiches</name>
    <dbReference type="NCBI Taxonomy" id="100861"/>
    <lineage>
        <taxon>Eukaryota</taxon>
        <taxon>Sar</taxon>
        <taxon>Stramenopiles</taxon>
        <taxon>Oomycota</taxon>
        <taxon>Saprolegniomycetes</taxon>
        <taxon>Saprolegniales</taxon>
        <taxon>Verrucalvaceae</taxon>
        <taxon>Aphanomyces</taxon>
    </lineage>
</organism>
<keyword evidence="1" id="KW-0812">Transmembrane</keyword>
<dbReference type="EMBL" id="VJMJ01000272">
    <property type="protein sequence ID" value="KAF0724385.1"/>
    <property type="molecule type" value="Genomic_DNA"/>
</dbReference>